<evidence type="ECO:0000313" key="1">
    <source>
        <dbReference type="EMBL" id="KKL06697.1"/>
    </source>
</evidence>
<sequence>MTIEQAIKKSIEGGYDCQGITKNPDSELDIDYETQRDGSKRVIVSTKRNVSAGGYRELIQEKIFLDSNFWKCLGKSLGWETEADYYGRWLAEWHCFIDFLAEGKSAEDYFKELK</sequence>
<reference evidence="1" key="1">
    <citation type="journal article" date="2015" name="Nature">
        <title>Complex archaea that bridge the gap between prokaryotes and eukaryotes.</title>
        <authorList>
            <person name="Spang A."/>
            <person name="Saw J.H."/>
            <person name="Jorgensen S.L."/>
            <person name="Zaremba-Niedzwiedzka K."/>
            <person name="Martijn J."/>
            <person name="Lind A.E."/>
            <person name="van Eijk R."/>
            <person name="Schleper C."/>
            <person name="Guy L."/>
            <person name="Ettema T.J."/>
        </authorList>
    </citation>
    <scope>NUCLEOTIDE SEQUENCE</scope>
</reference>
<accession>A0A0F9AYY4</accession>
<gene>
    <name evidence="1" type="ORF">LCGC14_2593440</name>
</gene>
<dbReference type="EMBL" id="LAZR01043599">
    <property type="protein sequence ID" value="KKL06697.1"/>
    <property type="molecule type" value="Genomic_DNA"/>
</dbReference>
<name>A0A0F9AYY4_9ZZZZ</name>
<dbReference type="AlphaFoldDB" id="A0A0F9AYY4"/>
<proteinExistence type="predicted"/>
<organism evidence="1">
    <name type="scientific">marine sediment metagenome</name>
    <dbReference type="NCBI Taxonomy" id="412755"/>
    <lineage>
        <taxon>unclassified sequences</taxon>
        <taxon>metagenomes</taxon>
        <taxon>ecological metagenomes</taxon>
    </lineage>
</organism>
<comment type="caution">
    <text evidence="1">The sequence shown here is derived from an EMBL/GenBank/DDBJ whole genome shotgun (WGS) entry which is preliminary data.</text>
</comment>
<protein>
    <submittedName>
        <fullName evidence="1">Uncharacterized protein</fullName>
    </submittedName>
</protein>